<accession>A0A833LXW0</accession>
<keyword evidence="1" id="KW-0175">Coiled coil</keyword>
<evidence type="ECO:0008006" key="5">
    <source>
        <dbReference type="Google" id="ProtNLM"/>
    </source>
</evidence>
<evidence type="ECO:0000313" key="3">
    <source>
        <dbReference type="EMBL" id="KAB2933668.1"/>
    </source>
</evidence>
<protein>
    <recommendedName>
        <fullName evidence="5">Porin</fullName>
    </recommendedName>
</protein>
<dbReference type="Gene3D" id="2.40.160.10">
    <property type="entry name" value="Porin"/>
    <property type="match status" value="1"/>
</dbReference>
<feature type="signal peptide" evidence="2">
    <location>
        <begin position="1"/>
        <end position="27"/>
    </location>
</feature>
<keyword evidence="2" id="KW-0732">Signal</keyword>
<dbReference type="Proteomes" id="UP000460298">
    <property type="component" value="Unassembled WGS sequence"/>
</dbReference>
<gene>
    <name evidence="3" type="ORF">F9K24_07440</name>
</gene>
<proteinExistence type="predicted"/>
<organism evidence="3 4">
    <name type="scientific">Leptonema illini</name>
    <dbReference type="NCBI Taxonomy" id="183"/>
    <lineage>
        <taxon>Bacteria</taxon>
        <taxon>Pseudomonadati</taxon>
        <taxon>Spirochaetota</taxon>
        <taxon>Spirochaetia</taxon>
        <taxon>Leptospirales</taxon>
        <taxon>Leptospiraceae</taxon>
        <taxon>Leptonema</taxon>
    </lineage>
</organism>
<feature type="coiled-coil region" evidence="1">
    <location>
        <begin position="30"/>
        <end position="64"/>
    </location>
</feature>
<dbReference type="EMBL" id="WBUI01000005">
    <property type="protein sequence ID" value="KAB2933668.1"/>
    <property type="molecule type" value="Genomic_DNA"/>
</dbReference>
<sequence>MFYHFKNRSLPQWLLVTAVLFPYALFAQQTEQKTQQKPSLEERVDILEEEVEQAKMKKAAKEFKSVMGMGPSASAIYHVEDGFSFGGYAEITGESYKSRYRTGVGDVKRLILYTGYRFTDNILFNAEIEYEHAGFERHDDVVNEVDYAGRETQKKTVQGGAAMVEFAYVDFRIADWLQIRPGLNLVPIGITNWMHEPNTFYSVNRPATEQLIIPTTWRELGVLFTGEIGRFQYRTGLLSGLDASQFTASEYIGEDGSYRGSEASLRDGAFILNVDANLFDGFTLGGSYYAGRAGQGNVTAVQDTDRLITPDGTSLGFSPEDTADMLAVMETRRRRAPVLVQMAEGHFLYRTGPWDFRGLAVRSWMNEEDTRAVNRATGENVGMVAEGGYLEAGFNVLSFWKTDQKLMLFVRNEFVNTQRKTVERKFGGKEDVLDAVCRGSSTCKTTTMFDNGNQDLGIIEAEDANTEAYGKKGLADKTNDRRILTVGLAYFPHPNVTVKVEYAKNDSKSDWYRDQEVFNPENNKIDTINVGIGVVF</sequence>
<evidence type="ECO:0000313" key="4">
    <source>
        <dbReference type="Proteomes" id="UP000460298"/>
    </source>
</evidence>
<evidence type="ECO:0000256" key="1">
    <source>
        <dbReference type="SAM" id="Coils"/>
    </source>
</evidence>
<name>A0A833LXW0_9LEPT</name>
<comment type="caution">
    <text evidence="3">The sequence shown here is derived from an EMBL/GenBank/DDBJ whole genome shotgun (WGS) entry which is preliminary data.</text>
</comment>
<dbReference type="InterPro" id="IPR023614">
    <property type="entry name" value="Porin_dom_sf"/>
</dbReference>
<dbReference type="AlphaFoldDB" id="A0A833LXW0"/>
<reference evidence="3 4" key="1">
    <citation type="submission" date="2019-10" db="EMBL/GenBank/DDBJ databases">
        <title>Extracellular Electron Transfer in a Candidatus Methanoperedens spp. Enrichment Culture.</title>
        <authorList>
            <person name="Berger S."/>
            <person name="Rangel Shaw D."/>
            <person name="Berben T."/>
            <person name="In 'T Zandt M."/>
            <person name="Frank J."/>
            <person name="Reimann J."/>
            <person name="Jetten M.S.M."/>
            <person name="Welte C.U."/>
        </authorList>
    </citation>
    <scope>NUCLEOTIDE SEQUENCE [LARGE SCALE GENOMIC DNA]</scope>
    <source>
        <strain evidence="3">SB12</strain>
    </source>
</reference>
<feature type="chain" id="PRO_5032595224" description="Porin" evidence="2">
    <location>
        <begin position="28"/>
        <end position="536"/>
    </location>
</feature>
<dbReference type="SUPFAM" id="SSF56935">
    <property type="entry name" value="Porins"/>
    <property type="match status" value="1"/>
</dbReference>
<evidence type="ECO:0000256" key="2">
    <source>
        <dbReference type="SAM" id="SignalP"/>
    </source>
</evidence>